<protein>
    <submittedName>
        <fullName evidence="1">Uncharacterized protein</fullName>
    </submittedName>
</protein>
<dbReference type="Proteomes" id="UP000027120">
    <property type="component" value="Unassembled WGS sequence"/>
</dbReference>
<evidence type="ECO:0000313" key="1">
    <source>
        <dbReference type="EMBL" id="KDO61967.1"/>
    </source>
</evidence>
<sequence>MDDNFKGSPYRRHTDEEAGCSKLGCDSDDEGTFSIPRTKDAPIVRLKRWRAYRIWRVIGLYILVSKKGLL</sequence>
<keyword evidence="2" id="KW-1185">Reference proteome</keyword>
<accession>A0A067FES4</accession>
<evidence type="ECO:0000313" key="2">
    <source>
        <dbReference type="Proteomes" id="UP000027120"/>
    </source>
</evidence>
<gene>
    <name evidence="1" type="ORF">CISIN_1g045179mg</name>
</gene>
<dbReference type="AlphaFoldDB" id="A0A067FES4"/>
<reference evidence="1 2" key="1">
    <citation type="submission" date="2014-04" db="EMBL/GenBank/DDBJ databases">
        <authorList>
            <consortium name="International Citrus Genome Consortium"/>
            <person name="Gmitter F."/>
            <person name="Chen C."/>
            <person name="Farmerie W."/>
            <person name="Harkins T."/>
            <person name="Desany B."/>
            <person name="Mohiuddin M."/>
            <person name="Kodira C."/>
            <person name="Borodovsky M."/>
            <person name="Lomsadze A."/>
            <person name="Burns P."/>
            <person name="Jenkins J."/>
            <person name="Prochnik S."/>
            <person name="Shu S."/>
            <person name="Chapman J."/>
            <person name="Pitluck S."/>
            <person name="Schmutz J."/>
            <person name="Rokhsar D."/>
        </authorList>
    </citation>
    <scope>NUCLEOTIDE SEQUENCE</scope>
</reference>
<dbReference type="EMBL" id="KK784922">
    <property type="protein sequence ID" value="KDO61967.1"/>
    <property type="molecule type" value="Genomic_DNA"/>
</dbReference>
<proteinExistence type="predicted"/>
<organism evidence="1 2">
    <name type="scientific">Citrus sinensis</name>
    <name type="common">Sweet orange</name>
    <name type="synonym">Citrus aurantium var. sinensis</name>
    <dbReference type="NCBI Taxonomy" id="2711"/>
    <lineage>
        <taxon>Eukaryota</taxon>
        <taxon>Viridiplantae</taxon>
        <taxon>Streptophyta</taxon>
        <taxon>Embryophyta</taxon>
        <taxon>Tracheophyta</taxon>
        <taxon>Spermatophyta</taxon>
        <taxon>Magnoliopsida</taxon>
        <taxon>eudicotyledons</taxon>
        <taxon>Gunneridae</taxon>
        <taxon>Pentapetalae</taxon>
        <taxon>rosids</taxon>
        <taxon>malvids</taxon>
        <taxon>Sapindales</taxon>
        <taxon>Rutaceae</taxon>
        <taxon>Aurantioideae</taxon>
        <taxon>Citrus</taxon>
    </lineage>
</organism>
<name>A0A067FES4_CITSI</name>